<evidence type="ECO:0000313" key="2">
    <source>
        <dbReference type="Proteomes" id="UP001150925"/>
    </source>
</evidence>
<dbReference type="EMBL" id="JANBPY010000381">
    <property type="protein sequence ID" value="KAJ1967181.1"/>
    <property type="molecule type" value="Genomic_DNA"/>
</dbReference>
<dbReference type="OrthoDB" id="2124108at2759"/>
<protein>
    <submittedName>
        <fullName evidence="1">Uncharacterized protein</fullName>
    </submittedName>
</protein>
<evidence type="ECO:0000313" key="1">
    <source>
        <dbReference type="EMBL" id="KAJ1967181.1"/>
    </source>
</evidence>
<gene>
    <name evidence="1" type="ORF">IWQ62_002015</name>
</gene>
<dbReference type="AlphaFoldDB" id="A0A9W8AWN3"/>
<reference evidence="1" key="1">
    <citation type="submission" date="2022-07" db="EMBL/GenBank/DDBJ databases">
        <title>Phylogenomic reconstructions and comparative analyses of Kickxellomycotina fungi.</title>
        <authorList>
            <person name="Reynolds N.K."/>
            <person name="Stajich J.E."/>
            <person name="Barry K."/>
            <person name="Grigoriev I.V."/>
            <person name="Crous P."/>
            <person name="Smith M.E."/>
        </authorList>
    </citation>
    <scope>NUCLEOTIDE SEQUENCE</scope>
    <source>
        <strain evidence="1">RSA 1196</strain>
    </source>
</reference>
<organism evidence="1 2">
    <name type="scientific">Dispira parvispora</name>
    <dbReference type="NCBI Taxonomy" id="1520584"/>
    <lineage>
        <taxon>Eukaryota</taxon>
        <taxon>Fungi</taxon>
        <taxon>Fungi incertae sedis</taxon>
        <taxon>Zoopagomycota</taxon>
        <taxon>Kickxellomycotina</taxon>
        <taxon>Dimargaritomycetes</taxon>
        <taxon>Dimargaritales</taxon>
        <taxon>Dimargaritaceae</taxon>
        <taxon>Dispira</taxon>
    </lineage>
</organism>
<dbReference type="Proteomes" id="UP001150925">
    <property type="component" value="Unassembled WGS sequence"/>
</dbReference>
<accession>A0A9W8AWN3</accession>
<sequence>MDASEAHGLFQFMSPLGGNAETSESEDDSFDLFDTRKGKRDRHQFDLTIHKQTYRAKQVHPGDFLISLQNKNFPDWFGEKHGPNQVRQCIDYLYYHQRYAETLALCQAFIQEAQTGNHSLHAHTHYYEQALTAGECALKLGDLEAAHQYAQLPKVTQDPGLAYSRANLFLACRVHQEAVHLYQYFLSQRKNDYNVWHLMGLALVFWVIDIGIENNTGSTSVQERTRPDVDEPHVYFRGSGHPQCDTPGLSFKLELPNRSTFPVANLTAELRALLGFTTLLALQCLYKGQYILQHTRWPWARAPEYLRTSMERRFAALETTYTRVGQFYTKCLLEIDDDELTLPGLKEPIDLEAHFAALHRILDKDSILSTSSGPSPMAAAHDQCFQALLTRVVEAQIATNSLVNQLKETLVTYRRYWESELICPNSTSDSHLVENDEAINNSSSRML</sequence>
<name>A0A9W8AWN3_9FUNG</name>
<proteinExistence type="predicted"/>
<keyword evidence="2" id="KW-1185">Reference proteome</keyword>
<comment type="caution">
    <text evidence="1">The sequence shown here is derived from an EMBL/GenBank/DDBJ whole genome shotgun (WGS) entry which is preliminary data.</text>
</comment>